<sequence>MASRFSAALQITNLDDFITPSQECIKPIEIQSEKSKTGAKIKIELDNATTVLKETAGNTDIKYIVISLSVQPVLSLAQHYELTPEQCLHKLAGFFYQLGADAVLDMTVADDFALIEAAKEFVERYKASKEGIKNQLPMLSSSCPDEIDEGKIEQPFGSYSEKIDNKLWGHDGSGSGGYANFIFRYAARNLFDQENVTVDFMNLRNPDFQEAVLKRNDQVLLKFAIINGFRNIQNMVQKMKRGKCDYDYIEVMACPCGCLNGGAQIKAKGNVQPREHASMLENIYHKLPLSQPEENEVVQHLYQTWLAEENTDKVRAYFSTQYHEIEKMNTALAIKW</sequence>
<gene>
    <name evidence="8" type="ORF">DMN91_001790</name>
</gene>
<organism evidence="8">
    <name type="scientific">Ooceraea biroi</name>
    <name type="common">Clonal raider ant</name>
    <name type="synonym">Cerapachys biroi</name>
    <dbReference type="NCBI Taxonomy" id="2015173"/>
    <lineage>
        <taxon>Eukaryota</taxon>
        <taxon>Metazoa</taxon>
        <taxon>Ecdysozoa</taxon>
        <taxon>Arthropoda</taxon>
        <taxon>Hexapoda</taxon>
        <taxon>Insecta</taxon>
        <taxon>Pterygota</taxon>
        <taxon>Neoptera</taxon>
        <taxon>Endopterygota</taxon>
        <taxon>Hymenoptera</taxon>
        <taxon>Apocrita</taxon>
        <taxon>Aculeata</taxon>
        <taxon>Formicoidea</taxon>
        <taxon>Formicidae</taxon>
        <taxon>Dorylinae</taxon>
        <taxon>Ooceraea</taxon>
    </lineage>
</organism>
<evidence type="ECO:0000256" key="1">
    <source>
        <dbReference type="ARBA" id="ARBA00006596"/>
    </source>
</evidence>
<evidence type="ECO:0000259" key="7">
    <source>
        <dbReference type="Pfam" id="PF02906"/>
    </source>
</evidence>
<dbReference type="InterPro" id="IPR050340">
    <property type="entry name" value="Cytosolic_Fe-S_CAF"/>
</dbReference>
<dbReference type="GO" id="GO:0051539">
    <property type="term" value="F:4 iron, 4 sulfur cluster binding"/>
    <property type="evidence" value="ECO:0007669"/>
    <property type="project" value="UniProtKB-KW"/>
</dbReference>
<evidence type="ECO:0000313" key="8">
    <source>
        <dbReference type="EMBL" id="RLU25633.1"/>
    </source>
</evidence>
<evidence type="ECO:0000259" key="6">
    <source>
        <dbReference type="Pfam" id="PF02256"/>
    </source>
</evidence>
<reference evidence="8" key="1">
    <citation type="journal article" date="2018" name="Genome Res.">
        <title>The genomic architecture and molecular evolution of ant odorant receptors.</title>
        <authorList>
            <person name="McKenzie S.K."/>
            <person name="Kronauer D.J.C."/>
        </authorList>
    </citation>
    <scope>NUCLEOTIDE SEQUENCE [LARGE SCALE GENOMIC DNA]</scope>
    <source>
        <strain evidence="8">Clonal line C1</strain>
    </source>
</reference>
<evidence type="ECO:0000256" key="2">
    <source>
        <dbReference type="ARBA" id="ARBA00022485"/>
    </source>
</evidence>
<evidence type="ECO:0000256" key="5">
    <source>
        <dbReference type="ARBA" id="ARBA00025700"/>
    </source>
</evidence>
<keyword evidence="2" id="KW-0004">4Fe-4S</keyword>
<dbReference type="InterPro" id="IPR004108">
    <property type="entry name" value="Fe_hydrogenase_lsu_C"/>
</dbReference>
<dbReference type="InterPro" id="IPR009016">
    <property type="entry name" value="Fe_hydrogenase"/>
</dbReference>
<keyword evidence="4" id="KW-0411">Iron-sulfur</keyword>
<dbReference type="Pfam" id="PF02906">
    <property type="entry name" value="Fe_hyd_lg_C"/>
    <property type="match status" value="2"/>
</dbReference>
<dbReference type="PANTHER" id="PTHR11615">
    <property type="entry name" value="NITRATE, FORMATE, IRON DEHYDROGENASE"/>
    <property type="match status" value="1"/>
</dbReference>
<keyword evidence="3" id="KW-0408">Iron</keyword>
<evidence type="ECO:0000256" key="4">
    <source>
        <dbReference type="ARBA" id="ARBA00023014"/>
    </source>
</evidence>
<evidence type="ECO:0008006" key="9">
    <source>
        <dbReference type="Google" id="ProtNLM"/>
    </source>
</evidence>
<protein>
    <recommendedName>
        <fullName evidence="9">Iron hydrogenase small subunit domain-containing protein</fullName>
    </recommendedName>
</protein>
<dbReference type="OrthoDB" id="10253113at2759"/>
<dbReference type="EMBL" id="QOIP01000002">
    <property type="protein sequence ID" value="RLU25633.1"/>
    <property type="molecule type" value="Genomic_DNA"/>
</dbReference>
<dbReference type="Proteomes" id="UP000279307">
    <property type="component" value="Chromosome 2"/>
</dbReference>
<evidence type="ECO:0000256" key="3">
    <source>
        <dbReference type="ARBA" id="ARBA00023004"/>
    </source>
</evidence>
<dbReference type="Gene3D" id="3.40.950.10">
    <property type="entry name" value="Fe-only Hydrogenase (Larger Subunit), Chain L, domain 3"/>
    <property type="match status" value="1"/>
</dbReference>
<accession>A0A3L8DZH7</accession>
<dbReference type="AlphaFoldDB" id="A0A3L8DZH7"/>
<proteinExistence type="inferred from homology"/>
<comment type="caution">
    <text evidence="8">The sequence shown here is derived from an EMBL/GenBank/DDBJ whole genome shotgun (WGS) entry which is preliminary data.</text>
</comment>
<comment type="function">
    <text evidence="5">Component of the cytosolic iron-sulfur (Fe/S) protein assembly machinery. Required for maturation of extramitochondrial Fe/S proteins.</text>
</comment>
<dbReference type="SUPFAM" id="SSF53920">
    <property type="entry name" value="Fe-only hydrogenase"/>
    <property type="match status" value="1"/>
</dbReference>
<reference evidence="8" key="2">
    <citation type="submission" date="2018-07" db="EMBL/GenBank/DDBJ databases">
        <authorList>
            <person name="Mckenzie S.K."/>
            <person name="Kronauer D.J.C."/>
        </authorList>
    </citation>
    <scope>NUCLEOTIDE SEQUENCE</scope>
    <source>
        <strain evidence="8">Clonal line C1</strain>
    </source>
</reference>
<dbReference type="InterPro" id="IPR003149">
    <property type="entry name" value="Fe_hydrogenase_ssu"/>
</dbReference>
<feature type="domain" description="Iron hydrogenase small subunit" evidence="6">
    <location>
        <begin position="276"/>
        <end position="324"/>
    </location>
</feature>
<comment type="similarity">
    <text evidence="1">Belongs to the NARF family.</text>
</comment>
<feature type="domain" description="Iron hydrogenase large subunit C-terminal" evidence="7">
    <location>
        <begin position="148"/>
        <end position="262"/>
    </location>
</feature>
<feature type="domain" description="Iron hydrogenase large subunit C-terminal" evidence="7">
    <location>
        <begin position="62"/>
        <end position="144"/>
    </location>
</feature>
<keyword evidence="2" id="KW-0479">Metal-binding</keyword>
<dbReference type="Pfam" id="PF02256">
    <property type="entry name" value="Fe_hyd_SSU"/>
    <property type="match status" value="1"/>
</dbReference>
<name>A0A3L8DZH7_OOCBI</name>